<organism evidence="2 3">
    <name type="scientific">Anaeromonas frigoriresistens</name>
    <dbReference type="NCBI Taxonomy" id="2683708"/>
    <lineage>
        <taxon>Bacteria</taxon>
        <taxon>Bacillati</taxon>
        <taxon>Bacillota</taxon>
        <taxon>Tissierellia</taxon>
        <taxon>Tissierellales</taxon>
        <taxon>Thermohalobacteraceae</taxon>
        <taxon>Anaeromonas</taxon>
    </lineage>
</organism>
<sequence>MIKFDQVKSINNNIDLSKATSMEGIKIQISKSKSNMKYSKISPNYKEVLPHQSNKNNKNKKKDYNQPIEEEKHPEIKISIVNISGNKNEIEVKSDENSLSQGQLKSINKECIDKIIDTLDSLSKETLDKLPEITIPIYIFNMNNILTSGKKNEINPK</sequence>
<dbReference type="AlphaFoldDB" id="A0A942Z9F9"/>
<proteinExistence type="predicted"/>
<evidence type="ECO:0000256" key="1">
    <source>
        <dbReference type="SAM" id="MobiDB-lite"/>
    </source>
</evidence>
<evidence type="ECO:0000313" key="3">
    <source>
        <dbReference type="Proteomes" id="UP000724672"/>
    </source>
</evidence>
<evidence type="ECO:0000313" key="2">
    <source>
        <dbReference type="EMBL" id="MBS4538835.1"/>
    </source>
</evidence>
<reference evidence="2" key="1">
    <citation type="submission" date="2019-12" db="EMBL/GenBank/DDBJ databases">
        <title>Clostridiaceae gen. nov. sp. nov., isolated from sediment in Xinjiang, China.</title>
        <authorList>
            <person name="Zhang R."/>
        </authorList>
    </citation>
    <scope>NUCLEOTIDE SEQUENCE</scope>
    <source>
        <strain evidence="2">D2Q-11</strain>
    </source>
</reference>
<dbReference type="Proteomes" id="UP000724672">
    <property type="component" value="Unassembled WGS sequence"/>
</dbReference>
<comment type="caution">
    <text evidence="2">The sequence shown here is derived from an EMBL/GenBank/DDBJ whole genome shotgun (WGS) entry which is preliminary data.</text>
</comment>
<feature type="region of interest" description="Disordered" evidence="1">
    <location>
        <begin position="47"/>
        <end position="71"/>
    </location>
</feature>
<keyword evidence="3" id="KW-1185">Reference proteome</keyword>
<name>A0A942Z9F9_9FIRM</name>
<protein>
    <submittedName>
        <fullName evidence="2">Uncharacterized protein</fullName>
    </submittedName>
</protein>
<dbReference type="EMBL" id="WSFT01000037">
    <property type="protein sequence ID" value="MBS4538835.1"/>
    <property type="molecule type" value="Genomic_DNA"/>
</dbReference>
<accession>A0A942Z9F9</accession>
<gene>
    <name evidence="2" type="ORF">GOQ27_10190</name>
</gene>
<dbReference type="RefSeq" id="WP_203366754.1">
    <property type="nucleotide sequence ID" value="NZ_WSFT01000037.1"/>
</dbReference>